<keyword evidence="2" id="KW-1185">Reference proteome</keyword>
<dbReference type="Proteomes" id="UP001148737">
    <property type="component" value="Unassembled WGS sequence"/>
</dbReference>
<gene>
    <name evidence="1" type="ORF">NLG97_g2553</name>
</gene>
<reference evidence="1" key="1">
    <citation type="submission" date="2022-07" db="EMBL/GenBank/DDBJ databases">
        <title>Genome Sequence of Lecanicillium saksenae.</title>
        <authorList>
            <person name="Buettner E."/>
        </authorList>
    </citation>
    <scope>NUCLEOTIDE SEQUENCE</scope>
    <source>
        <strain evidence="1">VT-O1</strain>
    </source>
</reference>
<organism evidence="1 2">
    <name type="scientific">Lecanicillium saksenae</name>
    <dbReference type="NCBI Taxonomy" id="468837"/>
    <lineage>
        <taxon>Eukaryota</taxon>
        <taxon>Fungi</taxon>
        <taxon>Dikarya</taxon>
        <taxon>Ascomycota</taxon>
        <taxon>Pezizomycotina</taxon>
        <taxon>Sordariomycetes</taxon>
        <taxon>Hypocreomycetidae</taxon>
        <taxon>Hypocreales</taxon>
        <taxon>Cordycipitaceae</taxon>
        <taxon>Lecanicillium</taxon>
    </lineage>
</organism>
<comment type="caution">
    <text evidence="1">The sequence shown here is derived from an EMBL/GenBank/DDBJ whole genome shotgun (WGS) entry which is preliminary data.</text>
</comment>
<dbReference type="EMBL" id="JANAKD010000177">
    <property type="protein sequence ID" value="KAJ3496582.1"/>
    <property type="molecule type" value="Genomic_DNA"/>
</dbReference>
<protein>
    <submittedName>
        <fullName evidence="1">Uncharacterized protein</fullName>
    </submittedName>
</protein>
<accession>A0ACC1R0J3</accession>
<evidence type="ECO:0000313" key="1">
    <source>
        <dbReference type="EMBL" id="KAJ3496582.1"/>
    </source>
</evidence>
<proteinExistence type="predicted"/>
<name>A0ACC1R0J3_9HYPO</name>
<evidence type="ECO:0000313" key="2">
    <source>
        <dbReference type="Proteomes" id="UP001148737"/>
    </source>
</evidence>
<sequence>MASPAADQRFWAPQRAIFDFSLTFEQVVMEILPSAIVIAFSPLVYFKYRKEPVYVRSSPLLWAKLVMSSMLVITESVSLAFKTLPNEFQTTTSVPAASVELVAALTIGAIILLEHRRALRTSSLLALYLLLGLLIDITKSRSYFLRSGNNVLAALAATTGFLRLGLFLLEEKSRRSLLIEDELRENASPEATSTFMSRTFFLFLVPMLVTGYQKELNAKNLISLGLDFSSRLMHTTLGGYWSRVKHGSSKYGLMISCIRAWKYQILQMFVAQLAATAFLFAQPLLLQRIVDLIEKDSIGPEAEGERAGLLGATVLIFVGSTLAQTAAAHLSNRVIMQIRGGLTTHIIEKTHSLTEQEAQKSAAMSLMSTDADEIVTSLSDCISLPIMITEVGLSTVFLYYFIGYSFVFVIPPVILSSAASYFLGKWIQPASADWNQSIESRVAKTSQILAQLPTIKMLGLGPTATKFVQKLRIDEVDVSKRYYGLVSLAVPVVLFADIMTPVIVVAGAFFWRGFDGQVTAAKVFPTLAVVGLIQNPLTMALRGYPNLMAMIACFDRIQTFLRLEDRQDSRKKGAKAPAAAPIQFSNTSFGPRGMDDPLLLNVDISLTRGSVTSLLGRTGSGKSTMLSGVLGETKNKSGSIQVDATQISYCSQKPWLRDTTIRANIIGYLPYDEAKFNKVVKACQLELDLEQLPNGDEFPVGTDGQNLSGGQRQRVAIARSAYAEFPVTILDDPFSSLDRKTAVSVMHALCGEDGILRQAGSTVLLVTYLSESLEVVDDFIFLDDTGKVIMGGQDVQASPHAKAINELLSSASACQAEEKQLKGESCMGQNLQLGNNGEAVTDRQLSIRQKGDIGLYVLFIDAMGRGKSALFGLLVFFLSAGEMFPEIYMRMWIETDPDNALYFVGYASIAAATCLLGGFIYTLTYNKLGGPASLRLHEQLLDTTMSSTLEFLSTTKTGVLLNYFSQDATIFSRRLPSFMMRTLYVLYTLIILIGVILSGASYLTVSLPFVVAAIYFIQHFYLRTSRQLRHLDLEQRAPLFTFLRESAEGLLCIQSAGWQKQNIEAGFRLLDNSQQPAYLLYCIQRWLGLVTGLLTAAVAILLVGVTIYVRNSASGSQFGLAFLGLLVFNKTLLFFIDAFTQMETASGAISRLKQFKEQTPQEPKQSLVALPAGWPATGHIEIENLTARYSGKSSTLLSILGFLPHSGTIKIDGIDITSIAPDILRSRLVTITQENVQFKATVRTNLLPFTMNDPKDTTDEKKKADALKKDAELQVLLERLNIWKQLEDKGGLAAMLEDVGYSQGELQMLCIVRALVRQRELGTKVVLVDEATSRIDTSMDETVRTILEEAFKDCTVLTIAHREDTIRNSDRTIELSKGKIVNA</sequence>